<dbReference type="PANTHER" id="PTHR22847:SF637">
    <property type="entry name" value="WD REPEAT DOMAIN 5B"/>
    <property type="match status" value="1"/>
</dbReference>
<name>X6NXY7_RETFI</name>
<dbReference type="GO" id="GO:0005634">
    <property type="term" value="C:nucleus"/>
    <property type="evidence" value="ECO:0007669"/>
    <property type="project" value="TreeGrafter"/>
</dbReference>
<dbReference type="EMBL" id="ASPP01005653">
    <property type="protein sequence ID" value="ETO30147.1"/>
    <property type="molecule type" value="Genomic_DNA"/>
</dbReference>
<dbReference type="AlphaFoldDB" id="X6NXY7"/>
<dbReference type="InterPro" id="IPR011044">
    <property type="entry name" value="Quino_amine_DH_bsu"/>
</dbReference>
<dbReference type="SUPFAM" id="SSF50969">
    <property type="entry name" value="YVTN repeat-like/Quinoprotein amine dehydrogenase"/>
    <property type="match status" value="1"/>
</dbReference>
<evidence type="ECO:0000313" key="4">
    <source>
        <dbReference type="EMBL" id="ETO30147.1"/>
    </source>
</evidence>
<protein>
    <submittedName>
        <fullName evidence="4">WD-40 repeat-containing protein</fullName>
    </submittedName>
</protein>
<keyword evidence="5" id="KW-1185">Reference proteome</keyword>
<dbReference type="PROSITE" id="PS00678">
    <property type="entry name" value="WD_REPEATS_1"/>
    <property type="match status" value="4"/>
</dbReference>
<evidence type="ECO:0000256" key="3">
    <source>
        <dbReference type="PROSITE-ProRule" id="PRU00221"/>
    </source>
</evidence>
<proteinExistence type="predicted"/>
<feature type="repeat" description="WD" evidence="3">
    <location>
        <begin position="514"/>
        <end position="555"/>
    </location>
</feature>
<reference evidence="4 5" key="1">
    <citation type="journal article" date="2013" name="Curr. Biol.">
        <title>The Genome of the Foraminiferan Reticulomyxa filosa.</title>
        <authorList>
            <person name="Glockner G."/>
            <person name="Hulsmann N."/>
            <person name="Schleicher M."/>
            <person name="Noegel A.A."/>
            <person name="Eichinger L."/>
            <person name="Gallinger C."/>
            <person name="Pawlowski J."/>
            <person name="Sierra R."/>
            <person name="Euteneuer U."/>
            <person name="Pillet L."/>
            <person name="Moustafa A."/>
            <person name="Platzer M."/>
            <person name="Groth M."/>
            <person name="Szafranski K."/>
            <person name="Schliwa M."/>
        </authorList>
    </citation>
    <scope>NUCLEOTIDE SEQUENCE [LARGE SCALE GENOMIC DNA]</scope>
</reference>
<dbReference type="PRINTS" id="PR00320">
    <property type="entry name" value="GPROTEINBRPT"/>
</dbReference>
<dbReference type="PANTHER" id="PTHR22847">
    <property type="entry name" value="WD40 REPEAT PROTEIN"/>
    <property type="match status" value="1"/>
</dbReference>
<feature type="non-terminal residue" evidence="4">
    <location>
        <position position="1"/>
    </location>
</feature>
<dbReference type="Gene3D" id="2.120.10.80">
    <property type="entry name" value="Kelch-type beta propeller"/>
    <property type="match status" value="1"/>
</dbReference>
<dbReference type="Proteomes" id="UP000023152">
    <property type="component" value="Unassembled WGS sequence"/>
</dbReference>
<dbReference type="InterPro" id="IPR019775">
    <property type="entry name" value="WD40_repeat_CS"/>
</dbReference>
<dbReference type="GO" id="GO:1990234">
    <property type="term" value="C:transferase complex"/>
    <property type="evidence" value="ECO:0007669"/>
    <property type="project" value="UniProtKB-ARBA"/>
</dbReference>
<dbReference type="Gene3D" id="2.130.10.10">
    <property type="entry name" value="YVTN repeat-like/Quinoprotein amine dehydrogenase"/>
    <property type="match status" value="3"/>
</dbReference>
<keyword evidence="1 3" id="KW-0853">WD repeat</keyword>
<dbReference type="InterPro" id="IPR020472">
    <property type="entry name" value="WD40_PAC1"/>
</dbReference>
<dbReference type="SUPFAM" id="SSF50978">
    <property type="entry name" value="WD40 repeat-like"/>
    <property type="match status" value="1"/>
</dbReference>
<dbReference type="PROSITE" id="PS50294">
    <property type="entry name" value="WD_REPEATS_REGION"/>
    <property type="match status" value="7"/>
</dbReference>
<dbReference type="InterPro" id="IPR015943">
    <property type="entry name" value="WD40/YVTN_repeat-like_dom_sf"/>
</dbReference>
<feature type="repeat" description="WD" evidence="3">
    <location>
        <begin position="343"/>
        <end position="384"/>
    </location>
</feature>
<dbReference type="Pfam" id="PF00400">
    <property type="entry name" value="WD40"/>
    <property type="match status" value="7"/>
</dbReference>
<gene>
    <name evidence="4" type="ORF">RFI_06969</name>
</gene>
<dbReference type="InterPro" id="IPR036322">
    <property type="entry name" value="WD40_repeat_dom_sf"/>
</dbReference>
<accession>X6NXY7</accession>
<dbReference type="InterPro" id="IPR001680">
    <property type="entry name" value="WD40_rpt"/>
</dbReference>
<evidence type="ECO:0000256" key="2">
    <source>
        <dbReference type="ARBA" id="ARBA00022737"/>
    </source>
</evidence>
<comment type="caution">
    <text evidence="4">The sequence shown here is derived from an EMBL/GenBank/DDBJ whole genome shotgun (WGS) entry which is preliminary data.</text>
</comment>
<feature type="repeat" description="WD" evidence="3">
    <location>
        <begin position="472"/>
        <end position="513"/>
    </location>
</feature>
<evidence type="ECO:0000256" key="1">
    <source>
        <dbReference type="ARBA" id="ARBA00022574"/>
    </source>
</evidence>
<feature type="repeat" description="WD" evidence="3">
    <location>
        <begin position="301"/>
        <end position="342"/>
    </location>
</feature>
<sequence>HINEWIPFINNNNNDNNNNNNINIGLKPDNYAGVRAIISGSNNHLLFIVYPSRNFCIFDLNKYQIIKNGYLSINCDLTFPCFILKKENEMLLFCRNKGYLLTYNEKTCTISSKKIWICSPMQLLSYYAYIHINNNILFFGGYDGFRSESVSKSLYKYSIEENTWTQLEYTLPLPLYACSAIINEQKDDTFIHIIGGQSNDNILLSTHMKINIKKLIKEESLNEQIWKFKEQEKRDIKMTKKDLSYIQKNFSFKDIKRQKQINIILTYWNRLLSIKIGWIDDFTKIISRYILLEYFKPLKTFIGHSDYVKSATFSPDGNTIASCSEDRTIILWNITTGDIKNILKGHTNDVNDINFSPKGDQIVSCSADNTIRLWDTKLGIEIKKLTGHSHNITSVNFSPRDNKIVSSSWDRTIRIWDLNYIIKDETEKILTGHKDIINYVQFSPDGQLLVSCSNDNSIILWNVNSGQIFNKLIGHTNHISKVKFSPTGIYIISCSRDKTIRIWDIVSGKNVTTLNGHSDTVRDVMFSYDSTKIISCSIDQTIRLWDAILGTEIQVLRGHSNNVTSVSFSSDAQFIISSSIDKKLVLWERL</sequence>
<dbReference type="SMART" id="SM00320">
    <property type="entry name" value="WD40"/>
    <property type="match status" value="7"/>
</dbReference>
<feature type="repeat" description="WD" evidence="3">
    <location>
        <begin position="430"/>
        <end position="471"/>
    </location>
</feature>
<organism evidence="4 5">
    <name type="scientific">Reticulomyxa filosa</name>
    <dbReference type="NCBI Taxonomy" id="46433"/>
    <lineage>
        <taxon>Eukaryota</taxon>
        <taxon>Sar</taxon>
        <taxon>Rhizaria</taxon>
        <taxon>Retaria</taxon>
        <taxon>Foraminifera</taxon>
        <taxon>Monothalamids</taxon>
        <taxon>Reticulomyxidae</taxon>
        <taxon>Reticulomyxa</taxon>
    </lineage>
</organism>
<feature type="repeat" description="WD" evidence="3">
    <location>
        <begin position="556"/>
        <end position="590"/>
    </location>
</feature>
<dbReference type="Pfam" id="PF01344">
    <property type="entry name" value="Kelch_1"/>
    <property type="match status" value="1"/>
</dbReference>
<keyword evidence="2" id="KW-0677">Repeat</keyword>
<dbReference type="CDD" id="cd00200">
    <property type="entry name" value="WD40"/>
    <property type="match status" value="1"/>
</dbReference>
<feature type="repeat" description="WD" evidence="3">
    <location>
        <begin position="385"/>
        <end position="419"/>
    </location>
</feature>
<dbReference type="PROSITE" id="PS50082">
    <property type="entry name" value="WD_REPEATS_2"/>
    <property type="match status" value="7"/>
</dbReference>
<evidence type="ECO:0000313" key="5">
    <source>
        <dbReference type="Proteomes" id="UP000023152"/>
    </source>
</evidence>
<dbReference type="InterPro" id="IPR015915">
    <property type="entry name" value="Kelch-typ_b-propeller"/>
</dbReference>
<dbReference type="InterPro" id="IPR006652">
    <property type="entry name" value="Kelch_1"/>
</dbReference>